<reference evidence="2" key="1">
    <citation type="submission" date="2019-02" db="EMBL/GenBank/DDBJ databases">
        <title>Deep-cultivation of Planctomycetes and their phenomic and genomic characterization uncovers novel biology.</title>
        <authorList>
            <person name="Wiegand S."/>
            <person name="Jogler M."/>
            <person name="Boedeker C."/>
            <person name="Pinto D."/>
            <person name="Vollmers J."/>
            <person name="Rivas-Marin E."/>
            <person name="Kohn T."/>
            <person name="Peeters S.H."/>
            <person name="Heuer A."/>
            <person name="Rast P."/>
            <person name="Oberbeckmann S."/>
            <person name="Bunk B."/>
            <person name="Jeske O."/>
            <person name="Meyerdierks A."/>
            <person name="Storesund J.E."/>
            <person name="Kallscheuer N."/>
            <person name="Luecker S."/>
            <person name="Lage O.M."/>
            <person name="Pohl T."/>
            <person name="Merkel B.J."/>
            <person name="Hornburger P."/>
            <person name="Mueller R.-W."/>
            <person name="Bruemmer F."/>
            <person name="Labrenz M."/>
            <person name="Spormann A.M."/>
            <person name="Op den Camp H."/>
            <person name="Overmann J."/>
            <person name="Amann R."/>
            <person name="Jetten M.S.M."/>
            <person name="Mascher T."/>
            <person name="Medema M.H."/>
            <person name="Devos D.P."/>
            <person name="Kaster A.-K."/>
            <person name="Ovreas L."/>
            <person name="Rohde M."/>
            <person name="Galperin M.Y."/>
            <person name="Jogler C."/>
        </authorList>
    </citation>
    <scope>NUCLEOTIDE SEQUENCE [LARGE SCALE GENOMIC DNA]</scope>
    <source>
        <strain evidence="2">Pan97</strain>
    </source>
</reference>
<evidence type="ECO:0008006" key="3">
    <source>
        <dbReference type="Google" id="ProtNLM"/>
    </source>
</evidence>
<protein>
    <recommendedName>
        <fullName evidence="3">ATP-dependent endonuclease</fullName>
    </recommendedName>
</protein>
<sequence length="223" mass="25247">MTLLQQPIASVPGRKAATTDLVRILLVVEGTNDIEFLRRISMLLYASDDTLPHLVEMEQRGELVFVPFGGGSVHAWTYRLAPLGKPEFHLYDHELPPETDLRREAADAVNRRPNCRAVLTRKRSLENYLHATAITAAGDVDVTFDDFDPAAEFAAKSLYQRGLDETPWELLPPRARRRMANRAKRWLNTKAADHMTVELLHQRDPDGEIVSWLQTIGRLAASR</sequence>
<name>A0A518C611_9BACT</name>
<gene>
    <name evidence="1" type="ORF">Pan97_16750</name>
</gene>
<dbReference type="KEGG" id="bvo:Pan97_16750"/>
<dbReference type="EMBL" id="CP036289">
    <property type="protein sequence ID" value="QDU74663.1"/>
    <property type="molecule type" value="Genomic_DNA"/>
</dbReference>
<keyword evidence="2" id="KW-1185">Reference proteome</keyword>
<accession>A0A518C611</accession>
<dbReference type="RefSeq" id="WP_196782319.1">
    <property type="nucleotide sequence ID" value="NZ_CP036289.1"/>
</dbReference>
<dbReference type="AlphaFoldDB" id="A0A518C611"/>
<organism evidence="1 2">
    <name type="scientific">Bremerella volcania</name>
    <dbReference type="NCBI Taxonomy" id="2527984"/>
    <lineage>
        <taxon>Bacteria</taxon>
        <taxon>Pseudomonadati</taxon>
        <taxon>Planctomycetota</taxon>
        <taxon>Planctomycetia</taxon>
        <taxon>Pirellulales</taxon>
        <taxon>Pirellulaceae</taxon>
        <taxon>Bremerella</taxon>
    </lineage>
</organism>
<dbReference type="Proteomes" id="UP000318626">
    <property type="component" value="Chromosome"/>
</dbReference>
<evidence type="ECO:0000313" key="1">
    <source>
        <dbReference type="EMBL" id="QDU74663.1"/>
    </source>
</evidence>
<evidence type="ECO:0000313" key="2">
    <source>
        <dbReference type="Proteomes" id="UP000318626"/>
    </source>
</evidence>
<proteinExistence type="predicted"/>